<dbReference type="PANTHER" id="PTHR23024:SF339">
    <property type="entry name" value="ALPHA_BETA HYDROLASE FOLD-3 DOMAIN-CONTAINING PROTEIN"/>
    <property type="match status" value="1"/>
</dbReference>
<dbReference type="Pfam" id="PF07859">
    <property type="entry name" value="Abhydrolase_3"/>
    <property type="match status" value="1"/>
</dbReference>
<comment type="caution">
    <text evidence="2">The sequence shown here is derived from an EMBL/GenBank/DDBJ whole genome shotgun (WGS) entry which is preliminary data.</text>
</comment>
<dbReference type="InterPro" id="IPR029058">
    <property type="entry name" value="AB_hydrolase_fold"/>
</dbReference>
<dbReference type="Proteomes" id="UP000027920">
    <property type="component" value="Unassembled WGS sequence"/>
</dbReference>
<feature type="domain" description="Alpha/beta hydrolase fold-3" evidence="1">
    <location>
        <begin position="18"/>
        <end position="137"/>
    </location>
</feature>
<protein>
    <recommendedName>
        <fullName evidence="1">Alpha/beta hydrolase fold-3 domain-containing protein</fullName>
    </recommendedName>
</protein>
<dbReference type="InterPro" id="IPR013094">
    <property type="entry name" value="AB_hydrolase_3"/>
</dbReference>
<dbReference type="GeneID" id="25285258"/>
<sequence length="144" mass="16045">MLYKKELSSSANSAQLVIVHFHGGGLIAADSLFPDFFGCWLLDLAKKHRAVIVSANHHLLPEANVTDILEDLDDVSTWVQSSLPEFLKTKSQGKVDYDLKRILTAGESAGGYLALQLALNYPDDIRTILTQYPMIDCLLRVWKT</sequence>
<dbReference type="InterPro" id="IPR050466">
    <property type="entry name" value="Carboxylest/Gibb_receptor"/>
</dbReference>
<dbReference type="Gene3D" id="3.40.50.1820">
    <property type="entry name" value="alpha/beta hydrolase"/>
    <property type="match status" value="1"/>
</dbReference>
<organism evidence="2 3">
    <name type="scientific">Exophiala aquamarina CBS 119918</name>
    <dbReference type="NCBI Taxonomy" id="1182545"/>
    <lineage>
        <taxon>Eukaryota</taxon>
        <taxon>Fungi</taxon>
        <taxon>Dikarya</taxon>
        <taxon>Ascomycota</taxon>
        <taxon>Pezizomycotina</taxon>
        <taxon>Eurotiomycetes</taxon>
        <taxon>Chaetothyriomycetidae</taxon>
        <taxon>Chaetothyriales</taxon>
        <taxon>Herpotrichiellaceae</taxon>
        <taxon>Exophiala</taxon>
    </lineage>
</organism>
<reference evidence="2 3" key="1">
    <citation type="submission" date="2013-03" db="EMBL/GenBank/DDBJ databases">
        <title>The Genome Sequence of Exophiala aquamarina CBS 119918.</title>
        <authorList>
            <consortium name="The Broad Institute Genomics Platform"/>
            <person name="Cuomo C."/>
            <person name="de Hoog S."/>
            <person name="Gorbushina A."/>
            <person name="Walker B."/>
            <person name="Young S.K."/>
            <person name="Zeng Q."/>
            <person name="Gargeya S."/>
            <person name="Fitzgerald M."/>
            <person name="Haas B."/>
            <person name="Abouelleil A."/>
            <person name="Allen A.W."/>
            <person name="Alvarado L."/>
            <person name="Arachchi H.M."/>
            <person name="Berlin A.M."/>
            <person name="Chapman S.B."/>
            <person name="Gainer-Dewar J."/>
            <person name="Goldberg J."/>
            <person name="Griggs A."/>
            <person name="Gujja S."/>
            <person name="Hansen M."/>
            <person name="Howarth C."/>
            <person name="Imamovic A."/>
            <person name="Ireland A."/>
            <person name="Larimer J."/>
            <person name="McCowan C."/>
            <person name="Murphy C."/>
            <person name="Pearson M."/>
            <person name="Poon T.W."/>
            <person name="Priest M."/>
            <person name="Roberts A."/>
            <person name="Saif S."/>
            <person name="Shea T."/>
            <person name="Sisk P."/>
            <person name="Sykes S."/>
            <person name="Wortman J."/>
            <person name="Nusbaum C."/>
            <person name="Birren B."/>
        </authorList>
    </citation>
    <scope>NUCLEOTIDE SEQUENCE [LARGE SCALE GENOMIC DNA]</scope>
    <source>
        <strain evidence="2 3">CBS 119918</strain>
    </source>
</reference>
<dbReference type="AlphaFoldDB" id="A0A072NZU5"/>
<proteinExistence type="predicted"/>
<dbReference type="SUPFAM" id="SSF53474">
    <property type="entry name" value="alpha/beta-Hydrolases"/>
    <property type="match status" value="1"/>
</dbReference>
<name>A0A072NZU5_9EURO</name>
<dbReference type="OrthoDB" id="4121156at2759"/>
<evidence type="ECO:0000313" key="3">
    <source>
        <dbReference type="Proteomes" id="UP000027920"/>
    </source>
</evidence>
<accession>A0A072NZU5</accession>
<dbReference type="HOGENOM" id="CLU_1796478_0_0_1"/>
<gene>
    <name evidence="2" type="ORF">A1O9_10354</name>
</gene>
<dbReference type="EMBL" id="AMGV01000013">
    <property type="protein sequence ID" value="KEF53379.1"/>
    <property type="molecule type" value="Genomic_DNA"/>
</dbReference>
<dbReference type="GO" id="GO:0016787">
    <property type="term" value="F:hydrolase activity"/>
    <property type="evidence" value="ECO:0007669"/>
    <property type="project" value="InterPro"/>
</dbReference>
<dbReference type="PANTHER" id="PTHR23024">
    <property type="entry name" value="ARYLACETAMIDE DEACETYLASE"/>
    <property type="match status" value="1"/>
</dbReference>
<evidence type="ECO:0000259" key="1">
    <source>
        <dbReference type="Pfam" id="PF07859"/>
    </source>
</evidence>
<dbReference type="VEuPathDB" id="FungiDB:A1O9_10354"/>
<keyword evidence="3" id="KW-1185">Reference proteome</keyword>
<dbReference type="RefSeq" id="XP_013255969.1">
    <property type="nucleotide sequence ID" value="XM_013400515.1"/>
</dbReference>
<dbReference type="STRING" id="1182545.A0A072NZU5"/>
<evidence type="ECO:0000313" key="2">
    <source>
        <dbReference type="EMBL" id="KEF53379.1"/>
    </source>
</evidence>